<keyword evidence="2" id="KW-1185">Reference proteome</keyword>
<dbReference type="AlphaFoldDB" id="A0A7X5U6B4"/>
<proteinExistence type="predicted"/>
<reference evidence="1 2" key="1">
    <citation type="submission" date="2020-03" db="EMBL/GenBank/DDBJ databases">
        <title>Sequencing the genomes of 1000 actinobacteria strains.</title>
        <authorList>
            <person name="Klenk H.-P."/>
        </authorList>
    </citation>
    <scope>NUCLEOTIDE SEQUENCE [LARGE SCALE GENOMIC DNA]</scope>
    <source>
        <strain evidence="1 2">DSM 44556</strain>
    </source>
</reference>
<gene>
    <name evidence="1" type="ORF">FHU31_006267</name>
</gene>
<dbReference type="RefSeq" id="WP_234901757.1">
    <property type="nucleotide sequence ID" value="NZ_JAANOW010000005.1"/>
</dbReference>
<organism evidence="1 2">
    <name type="scientific">Mycolicibacterium fluoranthenivorans</name>
    <dbReference type="NCBI Taxonomy" id="258505"/>
    <lineage>
        <taxon>Bacteria</taxon>
        <taxon>Bacillati</taxon>
        <taxon>Actinomycetota</taxon>
        <taxon>Actinomycetes</taxon>
        <taxon>Mycobacteriales</taxon>
        <taxon>Mycobacteriaceae</taxon>
        <taxon>Mycolicibacterium</taxon>
    </lineage>
</organism>
<evidence type="ECO:0000313" key="1">
    <source>
        <dbReference type="EMBL" id="NIH99243.1"/>
    </source>
</evidence>
<dbReference type="Proteomes" id="UP000547444">
    <property type="component" value="Unassembled WGS sequence"/>
</dbReference>
<comment type="caution">
    <text evidence="1">The sequence shown here is derived from an EMBL/GenBank/DDBJ whole genome shotgun (WGS) entry which is preliminary data.</text>
</comment>
<dbReference type="EMBL" id="JAANOW010000005">
    <property type="protein sequence ID" value="NIH99243.1"/>
    <property type="molecule type" value="Genomic_DNA"/>
</dbReference>
<sequence>MEKQLWPTVPSGYLEPGVPDFPRWGEAAPLLALSERLHSEMCALASEIDDFGTRVSDPEVVNHLVIRLAGTGLSIAEILHSVSGKLDRSLIDLDHWLEVLEAFDDAQRAFRDACGAAQAAIEVMRNHTQMPR</sequence>
<evidence type="ECO:0000313" key="2">
    <source>
        <dbReference type="Proteomes" id="UP000547444"/>
    </source>
</evidence>
<name>A0A7X5U6B4_9MYCO</name>
<accession>A0A7X5U6B4</accession>
<protein>
    <submittedName>
        <fullName evidence="1">Uncharacterized protein</fullName>
    </submittedName>
</protein>